<accession>A0A542ZIS6</accession>
<dbReference type="Proteomes" id="UP000319514">
    <property type="component" value="Unassembled WGS sequence"/>
</dbReference>
<dbReference type="AlphaFoldDB" id="A0A542ZIS6"/>
<dbReference type="OrthoDB" id="4827515at2"/>
<comment type="caution">
    <text evidence="1">The sequence shown here is derived from an EMBL/GenBank/DDBJ whole genome shotgun (WGS) entry which is preliminary data.</text>
</comment>
<gene>
    <name evidence="1" type="ORF">FB474_1619</name>
</gene>
<keyword evidence="2" id="KW-1185">Reference proteome</keyword>
<dbReference type="EMBL" id="VFOQ01000001">
    <property type="protein sequence ID" value="TQL60236.1"/>
    <property type="molecule type" value="Genomic_DNA"/>
</dbReference>
<evidence type="ECO:0000313" key="1">
    <source>
        <dbReference type="EMBL" id="TQL60236.1"/>
    </source>
</evidence>
<organism evidence="1 2">
    <name type="scientific">Oryzihumus leptocrescens</name>
    <dbReference type="NCBI Taxonomy" id="297536"/>
    <lineage>
        <taxon>Bacteria</taxon>
        <taxon>Bacillati</taxon>
        <taxon>Actinomycetota</taxon>
        <taxon>Actinomycetes</taxon>
        <taxon>Micrococcales</taxon>
        <taxon>Intrasporangiaceae</taxon>
        <taxon>Oryzihumus</taxon>
    </lineage>
</organism>
<reference evidence="1 2" key="1">
    <citation type="submission" date="2019-06" db="EMBL/GenBank/DDBJ databases">
        <title>Sequencing the genomes of 1000 actinobacteria strains.</title>
        <authorList>
            <person name="Klenk H.-P."/>
        </authorList>
    </citation>
    <scope>NUCLEOTIDE SEQUENCE [LARGE SCALE GENOMIC DNA]</scope>
    <source>
        <strain evidence="1 2">DSM 18082</strain>
    </source>
</reference>
<name>A0A542ZIS6_9MICO</name>
<evidence type="ECO:0000313" key="2">
    <source>
        <dbReference type="Proteomes" id="UP000319514"/>
    </source>
</evidence>
<protein>
    <recommendedName>
        <fullName evidence="3">SprT-like family protein</fullName>
    </recommendedName>
</protein>
<dbReference type="RefSeq" id="WP_141788159.1">
    <property type="nucleotide sequence ID" value="NZ_BAAAKX010000021.1"/>
</dbReference>
<proteinExistence type="predicted"/>
<evidence type="ECO:0008006" key="3">
    <source>
        <dbReference type="Google" id="ProtNLM"/>
    </source>
</evidence>
<sequence length="145" mass="15029">MRTTSAPAPAGVSGVPSALRYAVGRIPAYRPGVVSDWVWSDRSGHYGATNLATREVTISPRGPAGILYSVVVHEYSHALAIGVYGSSAGADVALMRTFGGSAGTARERAADCMAIVQGATWANYTSCGSSAWRAAARVLVSGRRL</sequence>